<gene>
    <name evidence="3" type="ORF">BJ997_000023</name>
    <name evidence="2" type="ORF">GY21_00660</name>
</gene>
<dbReference type="OrthoDB" id="5105562at2"/>
<keyword evidence="1" id="KW-0812">Transmembrane</keyword>
<keyword evidence="4" id="KW-1185">Reference proteome</keyword>
<reference evidence="2 4" key="1">
    <citation type="submission" date="2014-08" db="EMBL/GenBank/DDBJ databases">
        <authorList>
            <person name="Sisinthy S."/>
        </authorList>
    </citation>
    <scope>NUCLEOTIDE SEQUENCE [LARGE SCALE GENOMIC DNA]</scope>
    <source>
        <strain evidence="2 4">RuG17</strain>
    </source>
</reference>
<organism evidence="2 4">
    <name type="scientific">Cryobacterium roopkundense</name>
    <dbReference type="NCBI Taxonomy" id="1001240"/>
    <lineage>
        <taxon>Bacteria</taxon>
        <taxon>Bacillati</taxon>
        <taxon>Actinomycetota</taxon>
        <taxon>Actinomycetes</taxon>
        <taxon>Micrococcales</taxon>
        <taxon>Microbacteriaceae</taxon>
        <taxon>Cryobacterium</taxon>
    </lineage>
</organism>
<dbReference type="RefSeq" id="WP_035834559.1">
    <property type="nucleotide sequence ID" value="NZ_JACHBQ010000001.1"/>
</dbReference>
<evidence type="ECO:0000313" key="3">
    <source>
        <dbReference type="EMBL" id="MBB5639475.1"/>
    </source>
</evidence>
<dbReference type="Proteomes" id="UP000561726">
    <property type="component" value="Unassembled WGS sequence"/>
</dbReference>
<evidence type="ECO:0000313" key="4">
    <source>
        <dbReference type="Proteomes" id="UP000029864"/>
    </source>
</evidence>
<dbReference type="eggNOG" id="COG1196">
    <property type="taxonomic scope" value="Bacteria"/>
</dbReference>
<dbReference type="EMBL" id="JACHBQ010000001">
    <property type="protein sequence ID" value="MBB5639475.1"/>
    <property type="molecule type" value="Genomic_DNA"/>
</dbReference>
<evidence type="ECO:0000256" key="1">
    <source>
        <dbReference type="SAM" id="Phobius"/>
    </source>
</evidence>
<name>A0A099JY56_9MICO</name>
<keyword evidence="1" id="KW-1133">Transmembrane helix</keyword>
<feature type="transmembrane region" description="Helical" evidence="1">
    <location>
        <begin position="6"/>
        <end position="28"/>
    </location>
</feature>
<dbReference type="EMBL" id="JPXF01000002">
    <property type="protein sequence ID" value="KGJ82318.1"/>
    <property type="molecule type" value="Genomic_DNA"/>
</dbReference>
<protein>
    <submittedName>
        <fullName evidence="2">Uncharacterized protein</fullName>
    </submittedName>
</protein>
<proteinExistence type="predicted"/>
<dbReference type="Proteomes" id="UP000029864">
    <property type="component" value="Unassembled WGS sequence"/>
</dbReference>
<dbReference type="STRING" id="1001240.GY21_00660"/>
<sequence length="419" mass="44895">MDGAFWWVPSIVVLAFVAAGVGALVGVARRRTRARLSLENAEAAELARGAAISLVRADDLVQDTTDELGFAIAQFGESATRDFATALGLSRRQLTEAFALQQKLDDVVPDSPAEVRRWNEQIRALADEASQRLTAQTRDFARKRGVERTAPQALEQLVRRLDHAQDRVISGAGSLDRLSRSYTAHALAPISGNVARAQAAVAEARRAADAAAALLAAGDPVGEQMSAADHALFASTQLLDAIESGEDELHIGFANLGRATDAAVIELAEARGLRDSHEEADTSASLNRVIAEASAVLDELRVPGRLCDPAADLARLRQAMDGLDVMRSEARNRQLRLENARTALAGALLTARSQITITRDFTTANRGRVQAAARTRLSEAERQLTLAEAEADPVIALDTARRAMTLATDADALARYDAR</sequence>
<evidence type="ECO:0000313" key="5">
    <source>
        <dbReference type="Proteomes" id="UP000561726"/>
    </source>
</evidence>
<comment type="caution">
    <text evidence="2">The sequence shown here is derived from an EMBL/GenBank/DDBJ whole genome shotgun (WGS) entry which is preliminary data.</text>
</comment>
<dbReference type="AlphaFoldDB" id="A0A099JY56"/>
<keyword evidence="1" id="KW-0472">Membrane</keyword>
<evidence type="ECO:0000313" key="2">
    <source>
        <dbReference type="EMBL" id="KGJ82318.1"/>
    </source>
</evidence>
<reference evidence="3 5" key="2">
    <citation type="submission" date="2020-08" db="EMBL/GenBank/DDBJ databases">
        <title>Sequencing the genomes of 1000 actinobacteria strains.</title>
        <authorList>
            <person name="Klenk H.-P."/>
        </authorList>
    </citation>
    <scope>NUCLEOTIDE SEQUENCE [LARGE SCALE GENOMIC DNA]</scope>
    <source>
        <strain evidence="3 5">DSM 21065</strain>
    </source>
</reference>
<accession>A0A099JY56</accession>